<name>A0A6L2KTX6_TANCI</name>
<protein>
    <submittedName>
        <fullName evidence="2">Splicing factor</fullName>
    </submittedName>
</protein>
<accession>A0A6L2KTX6</accession>
<reference evidence="2" key="1">
    <citation type="journal article" date="2019" name="Sci. Rep.">
        <title>Draft genome of Tanacetum cinerariifolium, the natural source of mosquito coil.</title>
        <authorList>
            <person name="Yamashiro T."/>
            <person name="Shiraishi A."/>
            <person name="Satake H."/>
            <person name="Nakayama K."/>
        </authorList>
    </citation>
    <scope>NUCLEOTIDE SEQUENCE</scope>
</reference>
<proteinExistence type="predicted"/>
<feature type="region of interest" description="Disordered" evidence="1">
    <location>
        <begin position="132"/>
        <end position="151"/>
    </location>
</feature>
<gene>
    <name evidence="2" type="ORF">Tci_024876</name>
</gene>
<organism evidence="2">
    <name type="scientific">Tanacetum cinerariifolium</name>
    <name type="common">Dalmatian daisy</name>
    <name type="synonym">Chrysanthemum cinerariifolium</name>
    <dbReference type="NCBI Taxonomy" id="118510"/>
    <lineage>
        <taxon>Eukaryota</taxon>
        <taxon>Viridiplantae</taxon>
        <taxon>Streptophyta</taxon>
        <taxon>Embryophyta</taxon>
        <taxon>Tracheophyta</taxon>
        <taxon>Spermatophyta</taxon>
        <taxon>Magnoliopsida</taxon>
        <taxon>eudicotyledons</taxon>
        <taxon>Gunneridae</taxon>
        <taxon>Pentapetalae</taxon>
        <taxon>asterids</taxon>
        <taxon>campanulids</taxon>
        <taxon>Asterales</taxon>
        <taxon>Asteraceae</taxon>
        <taxon>Asteroideae</taxon>
        <taxon>Anthemideae</taxon>
        <taxon>Anthemidinae</taxon>
        <taxon>Tanacetum</taxon>
    </lineage>
</organism>
<dbReference type="AlphaFoldDB" id="A0A6L2KTX6"/>
<sequence>MGRDANKAASENDTQVTKHGKQIRCSNCQGVGHNKASCENPYILKHITIVKKVLVEEENQMFNMLLQNVGAEDLNMGIEEQWVLRAVVEVKWVLKVVVKVKWMLRVKAEVLMDEDDIKKSMEDEHMQGLLVEQEDLRQKQEKEHQDKLDEDALQQAREEDLIFKRMDLEMEKEEQQ</sequence>
<comment type="caution">
    <text evidence="2">The sequence shown here is derived from an EMBL/GenBank/DDBJ whole genome shotgun (WGS) entry which is preliminary data.</text>
</comment>
<evidence type="ECO:0000256" key="1">
    <source>
        <dbReference type="SAM" id="MobiDB-lite"/>
    </source>
</evidence>
<dbReference type="EMBL" id="BKCJ010003088">
    <property type="protein sequence ID" value="GEU52898.1"/>
    <property type="molecule type" value="Genomic_DNA"/>
</dbReference>
<feature type="compositionally biased region" description="Basic and acidic residues" evidence="1">
    <location>
        <begin position="134"/>
        <end position="147"/>
    </location>
</feature>
<evidence type="ECO:0000313" key="2">
    <source>
        <dbReference type="EMBL" id="GEU52898.1"/>
    </source>
</evidence>